<dbReference type="GO" id="GO:0003824">
    <property type="term" value="F:catalytic activity"/>
    <property type="evidence" value="ECO:0007669"/>
    <property type="project" value="InterPro"/>
</dbReference>
<feature type="domain" description="Endonuclease/exonuclease/phosphatase" evidence="1">
    <location>
        <begin position="33"/>
        <end position="131"/>
    </location>
</feature>
<name>A0A7R9DTL1_TIMPO</name>
<dbReference type="SUPFAM" id="SSF56219">
    <property type="entry name" value="DNase I-like"/>
    <property type="match status" value="1"/>
</dbReference>
<dbReference type="AlphaFoldDB" id="A0A7R9DTL1"/>
<dbReference type="InterPro" id="IPR005135">
    <property type="entry name" value="Endo/exonuclease/phosphatase"/>
</dbReference>
<dbReference type="Pfam" id="PF03372">
    <property type="entry name" value="Exo_endo_phos"/>
    <property type="match status" value="1"/>
</dbReference>
<proteinExistence type="predicted"/>
<dbReference type="InterPro" id="IPR036691">
    <property type="entry name" value="Endo/exonu/phosph_ase_sf"/>
</dbReference>
<organism evidence="2">
    <name type="scientific">Timema poppense</name>
    <name type="common">Walking stick</name>
    <dbReference type="NCBI Taxonomy" id="170557"/>
    <lineage>
        <taxon>Eukaryota</taxon>
        <taxon>Metazoa</taxon>
        <taxon>Ecdysozoa</taxon>
        <taxon>Arthropoda</taxon>
        <taxon>Hexapoda</taxon>
        <taxon>Insecta</taxon>
        <taxon>Pterygota</taxon>
        <taxon>Neoptera</taxon>
        <taxon>Polyneoptera</taxon>
        <taxon>Phasmatodea</taxon>
        <taxon>Timematodea</taxon>
        <taxon>Timematoidea</taxon>
        <taxon>Timematidae</taxon>
        <taxon>Timema</taxon>
    </lineage>
</organism>
<reference evidence="2" key="1">
    <citation type="submission" date="2020-11" db="EMBL/GenBank/DDBJ databases">
        <authorList>
            <person name="Tran Van P."/>
        </authorList>
    </citation>
    <scope>NUCLEOTIDE SEQUENCE</scope>
</reference>
<dbReference type="EMBL" id="OD021658">
    <property type="protein sequence ID" value="CAD7419511.1"/>
    <property type="molecule type" value="Genomic_DNA"/>
</dbReference>
<sequence length="203" mass="23291">MILIQAATDFYFNDDVEYKPNYNKKKQLRILIWNANGLLQQKHELEDLLSTYGIDLALICETYLKAEIRLSITGYSIYRTDREHGRGGGTAILVKDLLPHYRPDIYDTENLEATAAAINTKPGYINFFAAYNPHKRFYLKPTDKVDSLKSVIQPIILYGCIGWGYAAKSHVNKLQTTQNKILKLITGVDIRTRTDHTLTHRNI</sequence>
<protein>
    <recommendedName>
        <fullName evidence="1">Endonuclease/exonuclease/phosphatase domain-containing protein</fullName>
    </recommendedName>
</protein>
<evidence type="ECO:0000259" key="1">
    <source>
        <dbReference type="Pfam" id="PF03372"/>
    </source>
</evidence>
<evidence type="ECO:0000313" key="2">
    <source>
        <dbReference type="EMBL" id="CAD7419511.1"/>
    </source>
</evidence>
<gene>
    <name evidence="2" type="ORF">TPSB3V08_LOCUS13001</name>
</gene>
<accession>A0A7R9DTL1</accession>
<dbReference type="Gene3D" id="3.60.10.10">
    <property type="entry name" value="Endonuclease/exonuclease/phosphatase"/>
    <property type="match status" value="1"/>
</dbReference>